<feature type="region of interest" description="Disordered" evidence="1">
    <location>
        <begin position="184"/>
        <end position="203"/>
    </location>
</feature>
<sequence length="625" mass="66058">MSGEGKESVLPSLGGRASILRRKCASQPVSPRGRSTGRSAKNILGSVTPDPRLRNDVLQEAASVSKQQHGINQPSRADFPRPGGPHARTYAEDPTVNSPEGPSIPKSLVSVKPTPVVSVEEGHLGKYNLDEYVIASCVAPSETGQSSLLQLPLVANSDPKQSGRQSVLRKPIPTQKEGSLIVLESDTSSPPMPLMEDSCASSGDECTSSSVSFKSVSGDVKVFDFAPLSEREGDRRSMEATEYPMGGPRPITKDEKIEFDEALPPPLGPLAGVSPSLKPLDLGLSLDTNIEKEIVNDPDPSFHRAVGSPGGPVKEAFVEQVGSAFYINNLKNDSLGRLPQITVLERSPSEHEFPELIAIQESSPGGYSSRGSETFSSNSSNETIRPGARSVVILPGESDRRYHSNCRRRSHGEVDIGSAASRTFEGEGNISPPHARHWGVAVPEGPSRPPTSPEAPAATAPPEGAWVRAASEGFPFPGFSLPRKEKGSVVLERKPFPPGQGRSSPQGIHPALPIKTTVLCYANVLPEQPRVPTPILTVGDGDTGQQDNPSDSTGFSSVRCPPVSAASSVSRANDRAGGSEGSKSSRSVRALLLSEGIQLKEDDAGSGNGTPRDRLSRETGSLSTV</sequence>
<organism evidence="2 3">
    <name type="scientific">Tuber magnatum</name>
    <name type="common">white Piedmont truffle</name>
    <dbReference type="NCBI Taxonomy" id="42249"/>
    <lineage>
        <taxon>Eukaryota</taxon>
        <taxon>Fungi</taxon>
        <taxon>Dikarya</taxon>
        <taxon>Ascomycota</taxon>
        <taxon>Pezizomycotina</taxon>
        <taxon>Pezizomycetes</taxon>
        <taxon>Pezizales</taxon>
        <taxon>Tuberaceae</taxon>
        <taxon>Tuber</taxon>
    </lineage>
</organism>
<evidence type="ECO:0000313" key="2">
    <source>
        <dbReference type="EMBL" id="PWW79331.1"/>
    </source>
</evidence>
<proteinExistence type="predicted"/>
<feature type="region of interest" description="Disordered" evidence="1">
    <location>
        <begin position="532"/>
        <end position="625"/>
    </location>
</feature>
<feature type="compositionally biased region" description="Low complexity" evidence="1">
    <location>
        <begin position="556"/>
        <end position="571"/>
    </location>
</feature>
<reference evidence="2 3" key="1">
    <citation type="submission" date="2018-03" db="EMBL/GenBank/DDBJ databases">
        <title>Genomes of Pezizomycetes fungi and the evolution of truffles.</title>
        <authorList>
            <person name="Murat C."/>
            <person name="Payen T."/>
            <person name="Noel B."/>
            <person name="Kuo A."/>
            <person name="Martin F.M."/>
        </authorList>
    </citation>
    <scope>NUCLEOTIDE SEQUENCE [LARGE SCALE GENOMIC DNA]</scope>
    <source>
        <strain evidence="2">091103-1</strain>
    </source>
</reference>
<dbReference type="EMBL" id="PYWC01000009">
    <property type="protein sequence ID" value="PWW79331.1"/>
    <property type="molecule type" value="Genomic_DNA"/>
</dbReference>
<dbReference type="OrthoDB" id="5411734at2759"/>
<feature type="region of interest" description="Disordered" evidence="1">
    <location>
        <begin position="443"/>
        <end position="462"/>
    </location>
</feature>
<comment type="caution">
    <text evidence="2">The sequence shown here is derived from an EMBL/GenBank/DDBJ whole genome shotgun (WGS) entry which is preliminary data.</text>
</comment>
<evidence type="ECO:0000313" key="3">
    <source>
        <dbReference type="Proteomes" id="UP000246991"/>
    </source>
</evidence>
<feature type="compositionally biased region" description="Low complexity" evidence="1">
    <location>
        <begin position="369"/>
        <end position="380"/>
    </location>
</feature>
<keyword evidence="3" id="KW-1185">Reference proteome</keyword>
<accession>A0A317T1R9</accession>
<gene>
    <name evidence="2" type="ORF">C7212DRAFT_340228</name>
</gene>
<feature type="compositionally biased region" description="Polar residues" evidence="1">
    <location>
        <begin position="62"/>
        <end position="75"/>
    </location>
</feature>
<feature type="compositionally biased region" description="Polar residues" evidence="1">
    <location>
        <begin position="543"/>
        <end position="555"/>
    </location>
</feature>
<feature type="region of interest" description="Disordered" evidence="1">
    <location>
        <begin position="1"/>
        <end position="109"/>
    </location>
</feature>
<feature type="region of interest" description="Disordered" evidence="1">
    <location>
        <begin position="360"/>
        <end position="386"/>
    </location>
</feature>
<name>A0A317T1R9_9PEZI</name>
<protein>
    <submittedName>
        <fullName evidence="2">Uncharacterized protein</fullName>
    </submittedName>
</protein>
<dbReference type="AlphaFoldDB" id="A0A317T1R9"/>
<dbReference type="Proteomes" id="UP000246991">
    <property type="component" value="Unassembled WGS sequence"/>
</dbReference>
<evidence type="ECO:0000256" key="1">
    <source>
        <dbReference type="SAM" id="MobiDB-lite"/>
    </source>
</evidence>